<sequence length="76" mass="8859">MTFWKLDDCQMENTEMGGWLLCQYNMENLIKADRIDNQGRRFDLQKPSCLRVQTRLHVHGLCVNGGSARQRSLAFL</sequence>
<proteinExistence type="predicted"/>
<organism evidence="1">
    <name type="scientific">Anguilla anguilla</name>
    <name type="common">European freshwater eel</name>
    <name type="synonym">Muraena anguilla</name>
    <dbReference type="NCBI Taxonomy" id="7936"/>
    <lineage>
        <taxon>Eukaryota</taxon>
        <taxon>Metazoa</taxon>
        <taxon>Chordata</taxon>
        <taxon>Craniata</taxon>
        <taxon>Vertebrata</taxon>
        <taxon>Euteleostomi</taxon>
        <taxon>Actinopterygii</taxon>
        <taxon>Neopterygii</taxon>
        <taxon>Teleostei</taxon>
        <taxon>Anguilliformes</taxon>
        <taxon>Anguillidae</taxon>
        <taxon>Anguilla</taxon>
    </lineage>
</organism>
<dbReference type="AlphaFoldDB" id="A0A0E9QWE2"/>
<protein>
    <submittedName>
        <fullName evidence="1">Uncharacterized protein</fullName>
    </submittedName>
</protein>
<evidence type="ECO:0000313" key="1">
    <source>
        <dbReference type="EMBL" id="JAH21179.1"/>
    </source>
</evidence>
<dbReference type="EMBL" id="GBXM01087398">
    <property type="protein sequence ID" value="JAH21179.1"/>
    <property type="molecule type" value="Transcribed_RNA"/>
</dbReference>
<reference evidence="1" key="2">
    <citation type="journal article" date="2015" name="Fish Shellfish Immunol.">
        <title>Early steps in the European eel (Anguilla anguilla)-Vibrio vulnificus interaction in the gills: Role of the RtxA13 toxin.</title>
        <authorList>
            <person name="Callol A."/>
            <person name="Pajuelo D."/>
            <person name="Ebbesson L."/>
            <person name="Teles M."/>
            <person name="MacKenzie S."/>
            <person name="Amaro C."/>
        </authorList>
    </citation>
    <scope>NUCLEOTIDE SEQUENCE</scope>
</reference>
<accession>A0A0E9QWE2</accession>
<reference evidence="1" key="1">
    <citation type="submission" date="2014-11" db="EMBL/GenBank/DDBJ databases">
        <authorList>
            <person name="Amaro Gonzalez C."/>
        </authorList>
    </citation>
    <scope>NUCLEOTIDE SEQUENCE</scope>
</reference>
<name>A0A0E9QWE2_ANGAN</name>